<keyword evidence="3" id="KW-1185">Reference proteome</keyword>
<feature type="region of interest" description="Disordered" evidence="1">
    <location>
        <begin position="118"/>
        <end position="190"/>
    </location>
</feature>
<accession>A0AAV9S3W2</accession>
<organism evidence="2 3">
    <name type="scientific">Crenichthys baileyi</name>
    <name type="common">White River springfish</name>
    <dbReference type="NCBI Taxonomy" id="28760"/>
    <lineage>
        <taxon>Eukaryota</taxon>
        <taxon>Metazoa</taxon>
        <taxon>Chordata</taxon>
        <taxon>Craniata</taxon>
        <taxon>Vertebrata</taxon>
        <taxon>Euteleostomi</taxon>
        <taxon>Actinopterygii</taxon>
        <taxon>Neopterygii</taxon>
        <taxon>Teleostei</taxon>
        <taxon>Neoteleostei</taxon>
        <taxon>Acanthomorphata</taxon>
        <taxon>Ovalentaria</taxon>
        <taxon>Atherinomorphae</taxon>
        <taxon>Cyprinodontiformes</taxon>
        <taxon>Goodeidae</taxon>
        <taxon>Crenichthys</taxon>
    </lineage>
</organism>
<dbReference type="AlphaFoldDB" id="A0AAV9S3W2"/>
<protein>
    <recommendedName>
        <fullName evidence="4">Movement protein</fullName>
    </recommendedName>
</protein>
<dbReference type="EMBL" id="JAHHUM010000918">
    <property type="protein sequence ID" value="KAK5615916.1"/>
    <property type="molecule type" value="Genomic_DNA"/>
</dbReference>
<gene>
    <name evidence="2" type="ORF">CRENBAI_020228</name>
</gene>
<comment type="caution">
    <text evidence="2">The sequence shown here is derived from an EMBL/GenBank/DDBJ whole genome shotgun (WGS) entry which is preliminary data.</text>
</comment>
<evidence type="ECO:0000313" key="2">
    <source>
        <dbReference type="EMBL" id="KAK5615916.1"/>
    </source>
</evidence>
<feature type="compositionally biased region" description="Polar residues" evidence="1">
    <location>
        <begin position="118"/>
        <end position="130"/>
    </location>
</feature>
<reference evidence="2 3" key="1">
    <citation type="submission" date="2021-06" db="EMBL/GenBank/DDBJ databases">
        <authorList>
            <person name="Palmer J.M."/>
        </authorList>
    </citation>
    <scope>NUCLEOTIDE SEQUENCE [LARGE SCALE GENOMIC DNA]</scope>
    <source>
        <strain evidence="2 3">MEX-2019</strain>
        <tissue evidence="2">Muscle</tissue>
    </source>
</reference>
<feature type="compositionally biased region" description="Pro residues" evidence="1">
    <location>
        <begin position="34"/>
        <end position="44"/>
    </location>
</feature>
<name>A0AAV9S3W2_9TELE</name>
<dbReference type="Proteomes" id="UP001311232">
    <property type="component" value="Unassembled WGS sequence"/>
</dbReference>
<evidence type="ECO:0000313" key="3">
    <source>
        <dbReference type="Proteomes" id="UP001311232"/>
    </source>
</evidence>
<feature type="region of interest" description="Disordered" evidence="1">
    <location>
        <begin position="1"/>
        <end position="68"/>
    </location>
</feature>
<feature type="compositionally biased region" description="Basic residues" evidence="1">
    <location>
        <begin position="131"/>
        <end position="144"/>
    </location>
</feature>
<evidence type="ECO:0008006" key="4">
    <source>
        <dbReference type="Google" id="ProtNLM"/>
    </source>
</evidence>
<sequence>MQDHRHTLLQGTQVQQPVPPPPEGANHILMIQQPVPPRDAPSPNPEKFSGELKFPPSGSPNSRTLAPPLTPTYSVLDLRSASPFSLPRQCRVTRPVHSRIFPHPPSSRVLPKIQSTPYIGEHSSTPTTASRIRRHPPAYLHKSRTSIQPYSARIRRNLSPHLRQPAQATPSSATSSTSSLPPSLGHSVSE</sequence>
<evidence type="ECO:0000256" key="1">
    <source>
        <dbReference type="SAM" id="MobiDB-lite"/>
    </source>
</evidence>
<feature type="compositionally biased region" description="Low complexity" evidence="1">
    <location>
        <begin position="164"/>
        <end position="184"/>
    </location>
</feature>
<proteinExistence type="predicted"/>